<keyword evidence="3" id="KW-1185">Reference proteome</keyword>
<dbReference type="PANTHER" id="PTHR24567">
    <property type="entry name" value="CRP FAMILY TRANSCRIPTIONAL REGULATORY PROTEIN"/>
    <property type="match status" value="1"/>
</dbReference>
<feature type="domain" description="Cyclic nucleotide-binding" evidence="1">
    <location>
        <begin position="22"/>
        <end position="138"/>
    </location>
</feature>
<dbReference type="Gene3D" id="2.60.120.10">
    <property type="entry name" value="Jelly Rolls"/>
    <property type="match status" value="1"/>
</dbReference>
<evidence type="ECO:0000313" key="2">
    <source>
        <dbReference type="EMBL" id="SKA71831.1"/>
    </source>
</evidence>
<sequence>MIEKELDHSNMEIIGRLRQMPVFDSLNSAQLREILRVSRLRKYDPGEVVIEEGAYDQHIFFLIGGDLSIDRKGARVGRIRRLGDVFGEMGIIDGKPRSASITALTPSLCVVVDGAFLNRLSGADKLIAQALFYRIFSEILAERLRDTNQRVADLEQRLTEHGIAFED</sequence>
<dbReference type="SUPFAM" id="SSF51206">
    <property type="entry name" value="cAMP-binding domain-like"/>
    <property type="match status" value="1"/>
</dbReference>
<name>A0A1T4W566_9BACT</name>
<dbReference type="InterPro" id="IPR018490">
    <property type="entry name" value="cNMP-bd_dom_sf"/>
</dbReference>
<evidence type="ECO:0000259" key="1">
    <source>
        <dbReference type="PROSITE" id="PS50042"/>
    </source>
</evidence>
<proteinExistence type="predicted"/>
<evidence type="ECO:0000313" key="3">
    <source>
        <dbReference type="Proteomes" id="UP000190027"/>
    </source>
</evidence>
<dbReference type="InterPro" id="IPR000595">
    <property type="entry name" value="cNMP-bd_dom"/>
</dbReference>
<organism evidence="2 3">
    <name type="scientific">Paucidesulfovibrio gracilis DSM 16080</name>
    <dbReference type="NCBI Taxonomy" id="1121449"/>
    <lineage>
        <taxon>Bacteria</taxon>
        <taxon>Pseudomonadati</taxon>
        <taxon>Thermodesulfobacteriota</taxon>
        <taxon>Desulfovibrionia</taxon>
        <taxon>Desulfovibrionales</taxon>
        <taxon>Desulfovibrionaceae</taxon>
        <taxon>Paucidesulfovibrio</taxon>
    </lineage>
</organism>
<dbReference type="RefSeq" id="WP_078715800.1">
    <property type="nucleotide sequence ID" value="NZ_FUYC01000001.1"/>
</dbReference>
<reference evidence="2 3" key="1">
    <citation type="submission" date="2017-02" db="EMBL/GenBank/DDBJ databases">
        <authorList>
            <person name="Peterson S.W."/>
        </authorList>
    </citation>
    <scope>NUCLEOTIDE SEQUENCE [LARGE SCALE GENOMIC DNA]</scope>
    <source>
        <strain evidence="2 3">DSM 16080</strain>
    </source>
</reference>
<dbReference type="InterPro" id="IPR014710">
    <property type="entry name" value="RmlC-like_jellyroll"/>
</dbReference>
<dbReference type="PROSITE" id="PS50042">
    <property type="entry name" value="CNMP_BINDING_3"/>
    <property type="match status" value="1"/>
</dbReference>
<dbReference type="PROSITE" id="PS00889">
    <property type="entry name" value="CNMP_BINDING_2"/>
    <property type="match status" value="1"/>
</dbReference>
<dbReference type="CDD" id="cd00038">
    <property type="entry name" value="CAP_ED"/>
    <property type="match status" value="1"/>
</dbReference>
<dbReference type="STRING" id="1121449.SAMN02745704_00215"/>
<dbReference type="SMART" id="SM00100">
    <property type="entry name" value="cNMP"/>
    <property type="match status" value="1"/>
</dbReference>
<dbReference type="PANTHER" id="PTHR24567:SF74">
    <property type="entry name" value="HTH-TYPE TRANSCRIPTIONAL REGULATOR ARCR"/>
    <property type="match status" value="1"/>
</dbReference>
<dbReference type="Pfam" id="PF00027">
    <property type="entry name" value="cNMP_binding"/>
    <property type="match status" value="1"/>
</dbReference>
<dbReference type="Proteomes" id="UP000190027">
    <property type="component" value="Unassembled WGS sequence"/>
</dbReference>
<dbReference type="AlphaFoldDB" id="A0A1T4W566"/>
<dbReference type="EMBL" id="FUYC01000001">
    <property type="protein sequence ID" value="SKA71831.1"/>
    <property type="molecule type" value="Genomic_DNA"/>
</dbReference>
<dbReference type="GO" id="GO:0003700">
    <property type="term" value="F:DNA-binding transcription factor activity"/>
    <property type="evidence" value="ECO:0007669"/>
    <property type="project" value="TreeGrafter"/>
</dbReference>
<dbReference type="InterPro" id="IPR018488">
    <property type="entry name" value="cNMP-bd_CS"/>
</dbReference>
<dbReference type="GO" id="GO:0005829">
    <property type="term" value="C:cytosol"/>
    <property type="evidence" value="ECO:0007669"/>
    <property type="project" value="TreeGrafter"/>
</dbReference>
<protein>
    <submittedName>
        <fullName evidence="2">Cyclic nucleotide-binding domain-containing protein</fullName>
    </submittedName>
</protein>
<accession>A0A1T4W566</accession>
<gene>
    <name evidence="2" type="ORF">SAMN02745704_00215</name>
</gene>
<dbReference type="OrthoDB" id="5505487at2"/>
<dbReference type="InterPro" id="IPR050397">
    <property type="entry name" value="Env_Response_Regulators"/>
</dbReference>